<reference evidence="1" key="1">
    <citation type="submission" date="2023-12" db="EMBL/GenBank/DDBJ databases">
        <authorList>
            <person name="Brown T."/>
        </authorList>
    </citation>
    <scope>NUCLEOTIDE SEQUENCE</scope>
</reference>
<proteinExistence type="predicted"/>
<keyword evidence="2" id="KW-1185">Reference proteome</keyword>
<evidence type="ECO:0000313" key="1">
    <source>
        <dbReference type="EMBL" id="CAK6433966.1"/>
    </source>
</evidence>
<dbReference type="EMBL" id="OY882867">
    <property type="protein sequence ID" value="CAK6433966.1"/>
    <property type="molecule type" value="Genomic_DNA"/>
</dbReference>
<organism evidence="1 2">
    <name type="scientific">Pipistrellus nathusii</name>
    <name type="common">Nathusius' pipistrelle</name>
    <dbReference type="NCBI Taxonomy" id="59473"/>
    <lineage>
        <taxon>Eukaryota</taxon>
        <taxon>Metazoa</taxon>
        <taxon>Chordata</taxon>
        <taxon>Craniata</taxon>
        <taxon>Vertebrata</taxon>
        <taxon>Euteleostomi</taxon>
        <taxon>Mammalia</taxon>
        <taxon>Eutheria</taxon>
        <taxon>Laurasiatheria</taxon>
        <taxon>Chiroptera</taxon>
        <taxon>Yangochiroptera</taxon>
        <taxon>Vespertilionidae</taxon>
        <taxon>Pipistrellus</taxon>
    </lineage>
</organism>
<gene>
    <name evidence="1" type="ORF">MPIPNATIZW_LOCUS2272</name>
</gene>
<accession>A0ABN9Z6J8</accession>
<dbReference type="Proteomes" id="UP001314169">
    <property type="component" value="Chromosome 10"/>
</dbReference>
<name>A0ABN9Z6J8_PIPNA</name>
<sequence>MSGKIKEHVLPLFQIFETLILKPNFNFLCPKISFKDICSSIRNRVGYPFLTELMDWFCLGSSACGLLGREEFGGCLATHHLVQTHLSLPERKEGKPGKVSERQSL</sequence>
<evidence type="ECO:0000313" key="2">
    <source>
        <dbReference type="Proteomes" id="UP001314169"/>
    </source>
</evidence>
<protein>
    <submittedName>
        <fullName evidence="1">Uncharacterized protein</fullName>
    </submittedName>
</protein>